<protein>
    <recommendedName>
        <fullName evidence="10">C2H2-type domain-containing protein</fullName>
    </recommendedName>
</protein>
<dbReference type="InterPro" id="IPR013087">
    <property type="entry name" value="Znf_C2H2_type"/>
</dbReference>
<evidence type="ECO:0000256" key="7">
    <source>
        <dbReference type="PROSITE-ProRule" id="PRU00042"/>
    </source>
</evidence>
<evidence type="ECO:0000256" key="3">
    <source>
        <dbReference type="ARBA" id="ARBA00022737"/>
    </source>
</evidence>
<dbReference type="Pfam" id="PF23561">
    <property type="entry name" value="zf-C2H2_15"/>
    <property type="match status" value="1"/>
</dbReference>
<evidence type="ECO:0000256" key="8">
    <source>
        <dbReference type="SAM" id="Coils"/>
    </source>
</evidence>
<evidence type="ECO:0000256" key="5">
    <source>
        <dbReference type="ARBA" id="ARBA00022833"/>
    </source>
</evidence>
<evidence type="ECO:0000256" key="9">
    <source>
        <dbReference type="SAM" id="MobiDB-lite"/>
    </source>
</evidence>
<keyword evidence="12" id="KW-1185">Reference proteome</keyword>
<comment type="caution">
    <text evidence="11">The sequence shown here is derived from an EMBL/GenBank/DDBJ whole genome shotgun (WGS) entry which is preliminary data.</text>
</comment>
<evidence type="ECO:0000256" key="1">
    <source>
        <dbReference type="ARBA" id="ARBA00004123"/>
    </source>
</evidence>
<dbReference type="Proteomes" id="UP000886653">
    <property type="component" value="Unassembled WGS sequence"/>
</dbReference>
<evidence type="ECO:0000313" key="11">
    <source>
        <dbReference type="EMBL" id="KAG0142056.1"/>
    </source>
</evidence>
<organism evidence="11 12">
    <name type="scientific">Cronartium quercuum f. sp. fusiforme G11</name>
    <dbReference type="NCBI Taxonomy" id="708437"/>
    <lineage>
        <taxon>Eukaryota</taxon>
        <taxon>Fungi</taxon>
        <taxon>Dikarya</taxon>
        <taxon>Basidiomycota</taxon>
        <taxon>Pucciniomycotina</taxon>
        <taxon>Pucciniomycetes</taxon>
        <taxon>Pucciniales</taxon>
        <taxon>Coleosporiaceae</taxon>
        <taxon>Cronartium</taxon>
    </lineage>
</organism>
<dbReference type="AlphaFoldDB" id="A0A9P6T7L1"/>
<dbReference type="InterPro" id="IPR056436">
    <property type="entry name" value="Znf-C2H2_ZIC1-5/GLI1-3-like"/>
</dbReference>
<dbReference type="PANTHER" id="PTHR45718:SF4">
    <property type="entry name" value="TRANSCRIPTIONAL ACTIVATOR CUBITUS INTERRUPTUS"/>
    <property type="match status" value="1"/>
</dbReference>
<name>A0A9P6T7L1_9BASI</name>
<feature type="region of interest" description="Disordered" evidence="9">
    <location>
        <begin position="25"/>
        <end position="52"/>
    </location>
</feature>
<keyword evidence="2" id="KW-0479">Metal-binding</keyword>
<dbReference type="OrthoDB" id="3437960at2759"/>
<dbReference type="GO" id="GO:0000978">
    <property type="term" value="F:RNA polymerase II cis-regulatory region sequence-specific DNA binding"/>
    <property type="evidence" value="ECO:0007669"/>
    <property type="project" value="TreeGrafter"/>
</dbReference>
<keyword evidence="6" id="KW-0539">Nucleus</keyword>
<evidence type="ECO:0000256" key="2">
    <source>
        <dbReference type="ARBA" id="ARBA00022723"/>
    </source>
</evidence>
<feature type="coiled-coil region" evidence="8">
    <location>
        <begin position="275"/>
        <end position="302"/>
    </location>
</feature>
<keyword evidence="3" id="KW-0677">Repeat</keyword>
<gene>
    <name evidence="11" type="ORF">CROQUDRAFT_662994</name>
</gene>
<evidence type="ECO:0000256" key="4">
    <source>
        <dbReference type="ARBA" id="ARBA00022771"/>
    </source>
</evidence>
<dbReference type="PROSITE" id="PS50157">
    <property type="entry name" value="ZINC_FINGER_C2H2_2"/>
    <property type="match status" value="2"/>
</dbReference>
<dbReference type="InterPro" id="IPR043359">
    <property type="entry name" value="GLI-like"/>
</dbReference>
<keyword evidence="5" id="KW-0862">Zinc</keyword>
<comment type="subcellular location">
    <subcellularLocation>
        <location evidence="1">Nucleus</location>
    </subcellularLocation>
</comment>
<dbReference type="EMBL" id="MU167361">
    <property type="protein sequence ID" value="KAG0142056.1"/>
    <property type="molecule type" value="Genomic_DNA"/>
</dbReference>
<feature type="domain" description="C2H2-type" evidence="10">
    <location>
        <begin position="124"/>
        <end position="151"/>
    </location>
</feature>
<evidence type="ECO:0000256" key="6">
    <source>
        <dbReference type="ARBA" id="ARBA00023242"/>
    </source>
</evidence>
<keyword evidence="4 7" id="KW-0863">Zinc-finger</keyword>
<dbReference type="SMART" id="SM00355">
    <property type="entry name" value="ZnF_C2H2"/>
    <property type="match status" value="3"/>
</dbReference>
<feature type="domain" description="C2H2-type" evidence="10">
    <location>
        <begin position="152"/>
        <end position="182"/>
    </location>
</feature>
<dbReference type="FunFam" id="3.30.160.60:FF:000031">
    <property type="entry name" value="GLI family zinc finger 3"/>
    <property type="match status" value="1"/>
</dbReference>
<dbReference type="GO" id="GO:0008270">
    <property type="term" value="F:zinc ion binding"/>
    <property type="evidence" value="ECO:0007669"/>
    <property type="project" value="UniProtKB-KW"/>
</dbReference>
<dbReference type="PROSITE" id="PS00028">
    <property type="entry name" value="ZINC_FINGER_C2H2_1"/>
    <property type="match status" value="1"/>
</dbReference>
<feature type="compositionally biased region" description="Polar residues" evidence="9">
    <location>
        <begin position="28"/>
        <end position="49"/>
    </location>
</feature>
<dbReference type="SUPFAM" id="SSF57667">
    <property type="entry name" value="beta-beta-alpha zinc fingers"/>
    <property type="match status" value="1"/>
</dbReference>
<proteinExistence type="predicted"/>
<keyword evidence="8" id="KW-0175">Coiled coil</keyword>
<evidence type="ECO:0000313" key="12">
    <source>
        <dbReference type="Proteomes" id="UP000886653"/>
    </source>
</evidence>
<dbReference type="Gene3D" id="3.30.160.60">
    <property type="entry name" value="Classic Zinc Finger"/>
    <property type="match status" value="2"/>
</dbReference>
<dbReference type="GO" id="GO:0005634">
    <property type="term" value="C:nucleus"/>
    <property type="evidence" value="ECO:0007669"/>
    <property type="project" value="UniProtKB-SubCell"/>
</dbReference>
<evidence type="ECO:0000259" key="10">
    <source>
        <dbReference type="PROSITE" id="PS50157"/>
    </source>
</evidence>
<accession>A0A9P6T7L1</accession>
<dbReference type="GO" id="GO:0000981">
    <property type="term" value="F:DNA-binding transcription factor activity, RNA polymerase II-specific"/>
    <property type="evidence" value="ECO:0007669"/>
    <property type="project" value="TreeGrafter"/>
</dbReference>
<sequence length="381" mass="43749">MNESQPTPHIDNTAIKTPIKRIRKKPSTILQRSRQPSGMTKHSSPQSISQRKRLSTIVNHHHNIEEDENDQSLEDFPMIRCGWNNCQKGFWILEDLLEHLVGENGHIPLDPNAPRGQKCPCEWNGCSKAGKPQGSRMALLVHLRSHTGEKPFCCHKPECDKTFSRTDALAKHVRVSHGESLPSGRKSSIGFNLMKKVKGEETDLEEVEMIDEINVKEEKEDLLKIILNHNSKLFDDEIDSNFRNKEERKSLDELKIKFPSTDPDFLEMVIMRSKLKFLLGEREILDSELKALELKERSIKKQKDSYLDLIMKQQLGPESSEMWRQNIDNINSIPTTPTTSNNLLINQNQDINHNRTLSLNNPPVKSSNVHLRKRIKTEPGL</sequence>
<dbReference type="FunFam" id="3.30.160.60:FF:000201">
    <property type="entry name" value="C2H2 finger domain protein (Gli3)"/>
    <property type="match status" value="1"/>
</dbReference>
<dbReference type="InterPro" id="IPR036236">
    <property type="entry name" value="Znf_C2H2_sf"/>
</dbReference>
<reference evidence="11" key="1">
    <citation type="submission" date="2013-11" db="EMBL/GenBank/DDBJ databases">
        <title>Genome sequence of the fusiform rust pathogen reveals effectors for host alternation and coevolution with pine.</title>
        <authorList>
            <consortium name="DOE Joint Genome Institute"/>
            <person name="Smith K."/>
            <person name="Pendleton A."/>
            <person name="Kubisiak T."/>
            <person name="Anderson C."/>
            <person name="Salamov A."/>
            <person name="Aerts A."/>
            <person name="Riley R."/>
            <person name="Clum A."/>
            <person name="Lindquist E."/>
            <person name="Ence D."/>
            <person name="Campbell M."/>
            <person name="Kronenberg Z."/>
            <person name="Feau N."/>
            <person name="Dhillon B."/>
            <person name="Hamelin R."/>
            <person name="Burleigh J."/>
            <person name="Smith J."/>
            <person name="Yandell M."/>
            <person name="Nelson C."/>
            <person name="Grigoriev I."/>
            <person name="Davis J."/>
        </authorList>
    </citation>
    <scope>NUCLEOTIDE SEQUENCE</scope>
    <source>
        <strain evidence="11">G11</strain>
    </source>
</reference>
<dbReference type="PANTHER" id="PTHR45718">
    <property type="entry name" value="TRANSCRIPTIONAL ACTIVATOR CUBITUS INTERRUPTUS"/>
    <property type="match status" value="1"/>
</dbReference>